<evidence type="ECO:0000313" key="2">
    <source>
        <dbReference type="Proteomes" id="UP001257234"/>
    </source>
</evidence>
<dbReference type="RefSeq" id="WP_309560561.1">
    <property type="nucleotide sequence ID" value="NZ_JAVJIU010000001.1"/>
</dbReference>
<dbReference type="SUPFAM" id="SSF52540">
    <property type="entry name" value="P-loop containing nucleoside triphosphate hydrolases"/>
    <property type="match status" value="1"/>
</dbReference>
<dbReference type="InterPro" id="IPR027417">
    <property type="entry name" value="P-loop_NTPase"/>
</dbReference>
<name>A0ABU1EMW5_9FLAO</name>
<accession>A0ABU1EMW5</accession>
<organism evidence="1 2">
    <name type="scientific">Christiangramia sediminicola</name>
    <dbReference type="NCBI Taxonomy" id="3073267"/>
    <lineage>
        <taxon>Bacteria</taxon>
        <taxon>Pseudomonadati</taxon>
        <taxon>Bacteroidota</taxon>
        <taxon>Flavobacteriia</taxon>
        <taxon>Flavobacteriales</taxon>
        <taxon>Flavobacteriaceae</taxon>
        <taxon>Christiangramia</taxon>
    </lineage>
</organism>
<gene>
    <name evidence="1" type="ORF">RE431_03485</name>
</gene>
<proteinExistence type="predicted"/>
<dbReference type="EMBL" id="JAVJIU010000001">
    <property type="protein sequence ID" value="MDR5589686.1"/>
    <property type="molecule type" value="Genomic_DNA"/>
</dbReference>
<dbReference type="Gene3D" id="3.40.50.300">
    <property type="entry name" value="P-loop containing nucleotide triphosphate hydrolases"/>
    <property type="match status" value="1"/>
</dbReference>
<dbReference type="Proteomes" id="UP001257234">
    <property type="component" value="Unassembled WGS sequence"/>
</dbReference>
<comment type="caution">
    <text evidence="1">The sequence shown here is derived from an EMBL/GenBank/DDBJ whole genome shotgun (WGS) entry which is preliminary data.</text>
</comment>
<sequence length="268" mass="31694">MKTEDQKIIFLNSYLPRTGHNFSSQAIKVFSDHQVLSHPHSETRLSNILASYYKIFDNTINHKVDKDFMDLLFINKLRNNILKESKKEYVMIKDTSVIGVKDLKRTFPDDIHLILIRDPKNVFNSLIKGMSLKKKSIKSYLKKVGNKTGLYPWFYSNKLSTKVLKEIPDLSQYLTIRYEDLVQKDEKLLWKLKQLFHSKKSLEQIKKEIDEIKVLNSSFFEEVGGEKIWDHKLKTKNFDPINRKSNTWLIRKGIEIGSRKLRKKLNYI</sequence>
<evidence type="ECO:0000313" key="1">
    <source>
        <dbReference type="EMBL" id="MDR5589686.1"/>
    </source>
</evidence>
<keyword evidence="2" id="KW-1185">Reference proteome</keyword>
<reference evidence="2" key="1">
    <citation type="submission" date="2023-07" db="EMBL/GenBank/DDBJ databases">
        <title>Christiangramia sp. SM2212., a novel bacterium of the family Flavobacteriaceae isolated from the sea sediment.</title>
        <authorList>
            <person name="Wang J."/>
            <person name="Zhang X."/>
        </authorList>
    </citation>
    <scope>NUCLEOTIDE SEQUENCE [LARGE SCALE GENOMIC DNA]</scope>
    <source>
        <strain evidence="2">SM2212</strain>
    </source>
</reference>
<protein>
    <submittedName>
        <fullName evidence="1">Sulfotransferase</fullName>
    </submittedName>
</protein>
<dbReference type="Pfam" id="PF13469">
    <property type="entry name" value="Sulfotransfer_3"/>
    <property type="match status" value="1"/>
</dbReference>